<accession>A0ABV7LB89</accession>
<dbReference type="PANTHER" id="PTHR43329">
    <property type="entry name" value="EPOXIDE HYDROLASE"/>
    <property type="match status" value="1"/>
</dbReference>
<evidence type="ECO:0000313" key="3">
    <source>
        <dbReference type="EMBL" id="MFC3264779.1"/>
    </source>
</evidence>
<protein>
    <submittedName>
        <fullName evidence="3">Alpha/beta fold hydrolase</fullName>
    </submittedName>
</protein>
<comment type="caution">
    <text evidence="3">The sequence shown here is derived from an EMBL/GenBank/DDBJ whole genome shotgun (WGS) entry which is preliminary data.</text>
</comment>
<dbReference type="GO" id="GO:0016787">
    <property type="term" value="F:hydrolase activity"/>
    <property type="evidence" value="ECO:0007669"/>
    <property type="project" value="UniProtKB-KW"/>
</dbReference>
<organism evidence="3 4">
    <name type="scientific">Camelimonas abortus</name>
    <dbReference type="NCBI Taxonomy" id="1017184"/>
    <lineage>
        <taxon>Bacteria</taxon>
        <taxon>Pseudomonadati</taxon>
        <taxon>Pseudomonadota</taxon>
        <taxon>Alphaproteobacteria</taxon>
        <taxon>Hyphomicrobiales</taxon>
        <taxon>Chelatococcaceae</taxon>
        <taxon>Camelimonas</taxon>
    </lineage>
</organism>
<dbReference type="InterPro" id="IPR029058">
    <property type="entry name" value="AB_hydrolase_fold"/>
</dbReference>
<keyword evidence="1 3" id="KW-0378">Hydrolase</keyword>
<dbReference type="SUPFAM" id="SSF53474">
    <property type="entry name" value="alpha/beta-Hydrolases"/>
    <property type="match status" value="1"/>
</dbReference>
<evidence type="ECO:0000313" key="4">
    <source>
        <dbReference type="Proteomes" id="UP001595536"/>
    </source>
</evidence>
<evidence type="ECO:0000259" key="2">
    <source>
        <dbReference type="Pfam" id="PF00561"/>
    </source>
</evidence>
<name>A0ABV7LB89_9HYPH</name>
<dbReference type="Pfam" id="PF00561">
    <property type="entry name" value="Abhydrolase_1"/>
    <property type="match status" value="1"/>
</dbReference>
<dbReference type="Gene3D" id="3.40.50.1820">
    <property type="entry name" value="alpha/beta hydrolase"/>
    <property type="match status" value="1"/>
</dbReference>
<dbReference type="InterPro" id="IPR000073">
    <property type="entry name" value="AB_hydrolase_1"/>
</dbReference>
<dbReference type="RefSeq" id="WP_376828757.1">
    <property type="nucleotide sequence ID" value="NZ_JBHLWR010000004.1"/>
</dbReference>
<sequence length="320" mass="35659">MKRTTIEANGLKFSALVAGGSGPLVIMCHGFPELAWSWRRQIPAVAAAGFRVVAPDMRGYGDTGGPDEREAYSIFHLTGDVVALTEAMGEKEAILVGHDWGASVVWHAALFRPDMFRGVCAMSVPFQVRRPGKRPTEVYRAVSASKGLGDFYWVAFTDEGRAERELEADVRRSMLAIFGGIAGKDVKADRWQLFADEQGRLLQLHSPRPLPAWISEEEFAPFVSAFEKKGFRRPIHWYRNIDDNWERCAPWLGAGVRIPALFITGEKDPVRGFAGSGEENLEKYVPDLRGKVVIPGAGHWVQQERPQEVNDHLLAFLKSL</sequence>
<reference evidence="4" key="1">
    <citation type="journal article" date="2019" name="Int. J. Syst. Evol. Microbiol.">
        <title>The Global Catalogue of Microorganisms (GCM) 10K type strain sequencing project: providing services to taxonomists for standard genome sequencing and annotation.</title>
        <authorList>
            <consortium name="The Broad Institute Genomics Platform"/>
            <consortium name="The Broad Institute Genome Sequencing Center for Infectious Disease"/>
            <person name="Wu L."/>
            <person name="Ma J."/>
        </authorList>
    </citation>
    <scope>NUCLEOTIDE SEQUENCE [LARGE SCALE GENOMIC DNA]</scope>
    <source>
        <strain evidence="4">CCM 7941</strain>
    </source>
</reference>
<dbReference type="EMBL" id="JBHRUV010000002">
    <property type="protein sequence ID" value="MFC3264779.1"/>
    <property type="molecule type" value="Genomic_DNA"/>
</dbReference>
<dbReference type="Proteomes" id="UP001595536">
    <property type="component" value="Unassembled WGS sequence"/>
</dbReference>
<proteinExistence type="predicted"/>
<feature type="domain" description="AB hydrolase-1" evidence="2">
    <location>
        <begin position="23"/>
        <end position="306"/>
    </location>
</feature>
<dbReference type="InterPro" id="IPR000639">
    <property type="entry name" value="Epox_hydrolase-like"/>
</dbReference>
<keyword evidence="4" id="KW-1185">Reference proteome</keyword>
<dbReference type="PRINTS" id="PR00412">
    <property type="entry name" value="EPOXHYDRLASE"/>
</dbReference>
<evidence type="ECO:0000256" key="1">
    <source>
        <dbReference type="ARBA" id="ARBA00022801"/>
    </source>
</evidence>
<gene>
    <name evidence="3" type="ORF">ACFOEX_00200</name>
</gene>